<dbReference type="eggNOG" id="COG1914">
    <property type="taxonomic scope" value="Bacteria"/>
</dbReference>
<evidence type="ECO:0000256" key="3">
    <source>
        <dbReference type="ARBA" id="ARBA00022989"/>
    </source>
</evidence>
<evidence type="ECO:0000256" key="2">
    <source>
        <dbReference type="ARBA" id="ARBA00022692"/>
    </source>
</evidence>
<dbReference type="Gene3D" id="1.20.1740.10">
    <property type="entry name" value="Amino acid/polyamine transporter I"/>
    <property type="match status" value="1"/>
</dbReference>
<feature type="transmembrane region" description="Helical" evidence="5">
    <location>
        <begin position="148"/>
        <end position="168"/>
    </location>
</feature>
<keyword evidence="7" id="KW-1185">Reference proteome</keyword>
<feature type="transmembrane region" description="Helical" evidence="5">
    <location>
        <begin position="12"/>
        <end position="29"/>
    </location>
</feature>
<dbReference type="AlphaFoldDB" id="A6DI51"/>
<feature type="transmembrane region" description="Helical" evidence="5">
    <location>
        <begin position="188"/>
        <end position="211"/>
    </location>
</feature>
<dbReference type="RefSeq" id="WP_007277582.1">
    <property type="nucleotide sequence ID" value="NZ_ABCK01000004.1"/>
</dbReference>
<sequence length="423" mass="46198">MLTKFNQIIKNLGPGLMYAGAAVGVSHLVSSTKAGAVYGFLLLLFIPLIHVIKYPFYKFGPQYTAITGKNILHGYHALGKWALFTYMGMTLVTMCLIQSAVTIVTASIALKIFGSSLPANYAAIIVLLLAAGVLFFGKYSLLDKVMKVVILTLTVTTIFALLSVLFKAPGGFHEAEAPIFSFGNVKDALFLAAFLGWMPAPMDITVWHSVWSEEANRSSGKQANVKQAMFDFKIGYIGTACLAMCFLALGALVMYGSGEAPSPKGTVFAGQLIELYTDSLGKWAYPVIGVAALATMISTTLTCLDAYPRTLDESVLILKDEKEGNERKSDSKNIYRGFLMLTIIGTIMIFLFFMKSMGQLITIATVVAFVSAPVLALINYLVMNGKTIDQEHKPTPLMKTWSLLSISCLFIFSAWYVWISFIK</sequence>
<dbReference type="PANTHER" id="PTHR11706">
    <property type="entry name" value="SOLUTE CARRIER PROTEIN FAMILY 11 MEMBER"/>
    <property type="match status" value="1"/>
</dbReference>
<dbReference type="InterPro" id="IPR001046">
    <property type="entry name" value="NRAMP_fam"/>
</dbReference>
<evidence type="ECO:0000313" key="6">
    <source>
        <dbReference type="EMBL" id="EDM28705.1"/>
    </source>
</evidence>
<reference evidence="6 7" key="1">
    <citation type="journal article" date="2010" name="J. Bacteriol.">
        <title>Genome sequence of Lentisphaera araneosa HTCC2155T, the type species of the order Lentisphaerales in the phylum Lentisphaerae.</title>
        <authorList>
            <person name="Thrash J.C."/>
            <person name="Cho J.C."/>
            <person name="Vergin K.L."/>
            <person name="Morris R.M."/>
            <person name="Giovannoni S.J."/>
        </authorList>
    </citation>
    <scope>NUCLEOTIDE SEQUENCE [LARGE SCALE GENOMIC DNA]</scope>
    <source>
        <strain evidence="6 7">HTCC2155</strain>
    </source>
</reference>
<gene>
    <name evidence="6" type="ORF">LNTAR_09049</name>
</gene>
<dbReference type="OrthoDB" id="4858698at2"/>
<comment type="subcellular location">
    <subcellularLocation>
        <location evidence="1">Membrane</location>
        <topology evidence="1">Multi-pass membrane protein</topology>
    </subcellularLocation>
</comment>
<feature type="transmembrane region" description="Helical" evidence="5">
    <location>
        <begin position="119"/>
        <end position="136"/>
    </location>
</feature>
<dbReference type="GO" id="GO:0005886">
    <property type="term" value="C:plasma membrane"/>
    <property type="evidence" value="ECO:0007669"/>
    <property type="project" value="TreeGrafter"/>
</dbReference>
<dbReference type="GO" id="GO:0015086">
    <property type="term" value="F:cadmium ion transmembrane transporter activity"/>
    <property type="evidence" value="ECO:0007669"/>
    <property type="project" value="TreeGrafter"/>
</dbReference>
<feature type="transmembrane region" description="Helical" evidence="5">
    <location>
        <begin position="334"/>
        <end position="354"/>
    </location>
</feature>
<evidence type="ECO:0000256" key="1">
    <source>
        <dbReference type="ARBA" id="ARBA00004141"/>
    </source>
</evidence>
<dbReference type="EMBL" id="ABCK01000004">
    <property type="protein sequence ID" value="EDM28705.1"/>
    <property type="molecule type" value="Genomic_DNA"/>
</dbReference>
<protein>
    <submittedName>
        <fullName evidence="6">Transporter, NRAMP family protein</fullName>
    </submittedName>
</protein>
<keyword evidence="3 5" id="KW-1133">Transmembrane helix</keyword>
<evidence type="ECO:0000256" key="4">
    <source>
        <dbReference type="ARBA" id="ARBA00023136"/>
    </source>
</evidence>
<organism evidence="6 7">
    <name type="scientific">Lentisphaera araneosa HTCC2155</name>
    <dbReference type="NCBI Taxonomy" id="313628"/>
    <lineage>
        <taxon>Bacteria</taxon>
        <taxon>Pseudomonadati</taxon>
        <taxon>Lentisphaerota</taxon>
        <taxon>Lentisphaeria</taxon>
        <taxon>Lentisphaerales</taxon>
        <taxon>Lentisphaeraceae</taxon>
        <taxon>Lentisphaera</taxon>
    </lineage>
</organism>
<evidence type="ECO:0000256" key="5">
    <source>
        <dbReference type="SAM" id="Phobius"/>
    </source>
</evidence>
<feature type="transmembrane region" description="Helical" evidence="5">
    <location>
        <begin position="232"/>
        <end position="255"/>
    </location>
</feature>
<dbReference type="PANTHER" id="PTHR11706:SF3">
    <property type="entry name" value="METAL ION TRANSPORT PROTEIN"/>
    <property type="match status" value="1"/>
</dbReference>
<accession>A6DI51</accession>
<feature type="transmembrane region" description="Helical" evidence="5">
    <location>
        <begin position="403"/>
        <end position="422"/>
    </location>
</feature>
<evidence type="ECO:0000313" key="7">
    <source>
        <dbReference type="Proteomes" id="UP000004947"/>
    </source>
</evidence>
<feature type="transmembrane region" description="Helical" evidence="5">
    <location>
        <begin position="35"/>
        <end position="52"/>
    </location>
</feature>
<dbReference type="GO" id="GO:0005384">
    <property type="term" value="F:manganese ion transmembrane transporter activity"/>
    <property type="evidence" value="ECO:0007669"/>
    <property type="project" value="TreeGrafter"/>
</dbReference>
<dbReference type="GO" id="GO:0034755">
    <property type="term" value="P:iron ion transmembrane transport"/>
    <property type="evidence" value="ECO:0007669"/>
    <property type="project" value="TreeGrafter"/>
</dbReference>
<feature type="transmembrane region" description="Helical" evidence="5">
    <location>
        <begin position="360"/>
        <end position="382"/>
    </location>
</feature>
<name>A6DI51_9BACT</name>
<dbReference type="STRING" id="313628.LNTAR_09049"/>
<keyword evidence="2 5" id="KW-0812">Transmembrane</keyword>
<comment type="caution">
    <text evidence="6">The sequence shown here is derived from an EMBL/GenBank/DDBJ whole genome shotgun (WGS) entry which is preliminary data.</text>
</comment>
<keyword evidence="4 5" id="KW-0472">Membrane</keyword>
<feature type="transmembrane region" description="Helical" evidence="5">
    <location>
        <begin position="83"/>
        <end position="113"/>
    </location>
</feature>
<dbReference type="Proteomes" id="UP000004947">
    <property type="component" value="Unassembled WGS sequence"/>
</dbReference>
<proteinExistence type="predicted"/>
<feature type="transmembrane region" description="Helical" evidence="5">
    <location>
        <begin position="283"/>
        <end position="304"/>
    </location>
</feature>